<dbReference type="Proteomes" id="UP000316778">
    <property type="component" value="Unassembled WGS sequence"/>
</dbReference>
<feature type="domain" description="YdhG-like" evidence="1">
    <location>
        <begin position="20"/>
        <end position="115"/>
    </location>
</feature>
<dbReference type="EMBL" id="VLLG01000005">
    <property type="protein sequence ID" value="TWI84006.1"/>
    <property type="molecule type" value="Genomic_DNA"/>
</dbReference>
<keyword evidence="3" id="KW-1185">Reference proteome</keyword>
<dbReference type="RefSeq" id="WP_145717489.1">
    <property type="nucleotide sequence ID" value="NZ_BAAAFY010000002.1"/>
</dbReference>
<accession>A0A562ST83</accession>
<sequence length="120" mass="13669">MSKTKNKIDEFVSKLQHPLKPEMEAVIQIIREASPKMEEDVKWGGPSFDYKEPMATFNPRITGYVAVIFHKGELLNDKTGVLEPAPKGKAYAKFHSMEDVKKHKADLQKVVRDWIALMNG</sequence>
<protein>
    <submittedName>
        <fullName evidence="2">Uncharacterized protein DUF1801</fullName>
    </submittedName>
</protein>
<dbReference type="AlphaFoldDB" id="A0A562ST83"/>
<gene>
    <name evidence="2" type="ORF">LX66_4368</name>
</gene>
<dbReference type="OrthoDB" id="9811812at2"/>
<dbReference type="SUPFAM" id="SSF159888">
    <property type="entry name" value="YdhG-like"/>
    <property type="match status" value="1"/>
</dbReference>
<dbReference type="Pfam" id="PF08818">
    <property type="entry name" value="DUF1801"/>
    <property type="match status" value="1"/>
</dbReference>
<comment type="caution">
    <text evidence="2">The sequence shown here is derived from an EMBL/GenBank/DDBJ whole genome shotgun (WGS) entry which is preliminary data.</text>
</comment>
<evidence type="ECO:0000259" key="1">
    <source>
        <dbReference type="Pfam" id="PF08818"/>
    </source>
</evidence>
<evidence type="ECO:0000313" key="2">
    <source>
        <dbReference type="EMBL" id="TWI84006.1"/>
    </source>
</evidence>
<evidence type="ECO:0000313" key="3">
    <source>
        <dbReference type="Proteomes" id="UP000316778"/>
    </source>
</evidence>
<name>A0A562ST83_CHIJA</name>
<proteinExistence type="predicted"/>
<reference evidence="2 3" key="1">
    <citation type="journal article" date="2013" name="Stand. Genomic Sci.">
        <title>Genomic Encyclopedia of Type Strains, Phase I: The one thousand microbial genomes (KMG-I) project.</title>
        <authorList>
            <person name="Kyrpides N.C."/>
            <person name="Woyke T."/>
            <person name="Eisen J.A."/>
            <person name="Garrity G."/>
            <person name="Lilburn T.G."/>
            <person name="Beck B.J."/>
            <person name="Whitman W.B."/>
            <person name="Hugenholtz P."/>
            <person name="Klenk H.P."/>
        </authorList>
    </citation>
    <scope>NUCLEOTIDE SEQUENCE [LARGE SCALE GENOMIC DNA]</scope>
    <source>
        <strain evidence="2 3">DSM 13484</strain>
    </source>
</reference>
<dbReference type="InterPro" id="IPR014922">
    <property type="entry name" value="YdhG-like"/>
</dbReference>
<organism evidence="2 3">
    <name type="scientific">Chitinophaga japonensis</name>
    <name type="common">Flexibacter japonensis</name>
    <dbReference type="NCBI Taxonomy" id="104662"/>
    <lineage>
        <taxon>Bacteria</taxon>
        <taxon>Pseudomonadati</taxon>
        <taxon>Bacteroidota</taxon>
        <taxon>Chitinophagia</taxon>
        <taxon>Chitinophagales</taxon>
        <taxon>Chitinophagaceae</taxon>
        <taxon>Chitinophaga</taxon>
    </lineage>
</organism>
<dbReference type="Gene3D" id="3.90.1150.200">
    <property type="match status" value="1"/>
</dbReference>